<feature type="chain" id="PRO_5016697516" evidence="1">
    <location>
        <begin position="23"/>
        <end position="64"/>
    </location>
</feature>
<gene>
    <name evidence="2" type="primary">yadC_1</name>
    <name evidence="2" type="ORF">NCTC8985_03166</name>
</gene>
<evidence type="ECO:0000256" key="1">
    <source>
        <dbReference type="SAM" id="SignalP"/>
    </source>
</evidence>
<dbReference type="EMBL" id="UGCO01000001">
    <property type="protein sequence ID" value="STI77856.1"/>
    <property type="molecule type" value="Genomic_DNA"/>
</dbReference>
<keyword evidence="1" id="KW-0732">Signal</keyword>
<evidence type="ECO:0000313" key="3">
    <source>
        <dbReference type="Proteomes" id="UP000254405"/>
    </source>
</evidence>
<name>A0A376TME3_ECOLX</name>
<protein>
    <submittedName>
        <fullName evidence="2">Fimbrial-like adhesin protein</fullName>
    </submittedName>
</protein>
<dbReference type="Proteomes" id="UP000254405">
    <property type="component" value="Unassembled WGS sequence"/>
</dbReference>
<proteinExistence type="predicted"/>
<accession>A0A376TME3</accession>
<organism evidence="2 3">
    <name type="scientific">Escherichia coli</name>
    <dbReference type="NCBI Taxonomy" id="562"/>
    <lineage>
        <taxon>Bacteria</taxon>
        <taxon>Pseudomonadati</taxon>
        <taxon>Pseudomonadota</taxon>
        <taxon>Gammaproteobacteria</taxon>
        <taxon>Enterobacterales</taxon>
        <taxon>Enterobacteriaceae</taxon>
        <taxon>Escherichia</taxon>
    </lineage>
</organism>
<feature type="signal peptide" evidence="1">
    <location>
        <begin position="1"/>
        <end position="22"/>
    </location>
</feature>
<sequence length="64" mass="7347">MKKFFRHFLFLILCLSCYTASAGTDDNVGYIVGNSYGVGPSDQNGEKRGEWRCYCHIQICNKYK</sequence>
<evidence type="ECO:0000313" key="2">
    <source>
        <dbReference type="EMBL" id="STI77856.1"/>
    </source>
</evidence>
<reference evidence="2 3" key="1">
    <citation type="submission" date="2018-06" db="EMBL/GenBank/DDBJ databases">
        <authorList>
            <consortium name="Pathogen Informatics"/>
            <person name="Doyle S."/>
        </authorList>
    </citation>
    <scope>NUCLEOTIDE SEQUENCE [LARGE SCALE GENOMIC DNA]</scope>
    <source>
        <strain evidence="2 3">NCTC8985</strain>
    </source>
</reference>
<dbReference type="AlphaFoldDB" id="A0A376TME3"/>